<evidence type="ECO:0000313" key="2">
    <source>
        <dbReference type="EMBL" id="TVU06933.1"/>
    </source>
</evidence>
<keyword evidence="3" id="KW-1185">Reference proteome</keyword>
<dbReference type="InterPro" id="IPR055298">
    <property type="entry name" value="AtLOH3-like"/>
</dbReference>
<dbReference type="PANTHER" id="PTHR11697">
    <property type="entry name" value="GENERAL TRANSCRIPTION FACTOR 2-RELATED ZINC FINGER PROTEIN"/>
    <property type="match status" value="1"/>
</dbReference>
<comment type="caution">
    <text evidence="2">The sequence shown here is derived from an EMBL/GenBank/DDBJ whole genome shotgun (WGS) entry which is preliminary data.</text>
</comment>
<feature type="domain" description="HAT C-terminal dimerisation" evidence="1">
    <location>
        <begin position="187"/>
        <end position="238"/>
    </location>
</feature>
<proteinExistence type="predicted"/>
<dbReference type="OrthoDB" id="628025at2759"/>
<dbReference type="Proteomes" id="UP000324897">
    <property type="component" value="Unassembled WGS sequence"/>
</dbReference>
<accession>A0A5J9T6D8</accession>
<organism evidence="2 3">
    <name type="scientific">Eragrostis curvula</name>
    <name type="common">weeping love grass</name>
    <dbReference type="NCBI Taxonomy" id="38414"/>
    <lineage>
        <taxon>Eukaryota</taxon>
        <taxon>Viridiplantae</taxon>
        <taxon>Streptophyta</taxon>
        <taxon>Embryophyta</taxon>
        <taxon>Tracheophyta</taxon>
        <taxon>Spermatophyta</taxon>
        <taxon>Magnoliopsida</taxon>
        <taxon>Liliopsida</taxon>
        <taxon>Poales</taxon>
        <taxon>Poaceae</taxon>
        <taxon>PACMAD clade</taxon>
        <taxon>Chloridoideae</taxon>
        <taxon>Eragrostideae</taxon>
        <taxon>Eragrostidinae</taxon>
        <taxon>Eragrostis</taxon>
    </lineage>
</organism>
<name>A0A5J9T6D8_9POAL</name>
<evidence type="ECO:0000313" key="3">
    <source>
        <dbReference type="Proteomes" id="UP000324897"/>
    </source>
</evidence>
<dbReference type="GO" id="GO:0046983">
    <property type="term" value="F:protein dimerization activity"/>
    <property type="evidence" value="ECO:0007669"/>
    <property type="project" value="InterPro"/>
</dbReference>
<reference evidence="2 3" key="1">
    <citation type="journal article" date="2019" name="Sci. Rep.">
        <title>A high-quality genome of Eragrostis curvula grass provides insights into Poaceae evolution and supports new strategies to enhance forage quality.</title>
        <authorList>
            <person name="Carballo J."/>
            <person name="Santos B.A.C.M."/>
            <person name="Zappacosta D."/>
            <person name="Garbus I."/>
            <person name="Selva J.P."/>
            <person name="Gallo C.A."/>
            <person name="Diaz A."/>
            <person name="Albertini E."/>
            <person name="Caccamo M."/>
            <person name="Echenique V."/>
        </authorList>
    </citation>
    <scope>NUCLEOTIDE SEQUENCE [LARGE SCALE GENOMIC DNA]</scope>
    <source>
        <strain evidence="3">cv. Victoria</strain>
        <tissue evidence="2">Leaf</tissue>
    </source>
</reference>
<protein>
    <recommendedName>
        <fullName evidence="1">HAT C-terminal dimerisation domain-containing protein</fullName>
    </recommendedName>
</protein>
<feature type="non-terminal residue" evidence="2">
    <location>
        <position position="1"/>
    </location>
</feature>
<sequence length="246" mass="27740">SAICRPSLGGSAVVAHGRTYASALSGSSAIVISRIRRPLGSHSCRPSGLAFGQWLQNRHKFTPFIKGKEMNQTMRMPLWRKSNLLIMLPLTELNLRFNEKVMDLLYVSLTLVPKSGFASFQASEICKMVEKYYPADFNQQERIGLGYQLNHFVVEASRNDDLKTIATLAELCRCLVDTGRHRVFHLIDRLLRLLITLPVSTASAERAFSVLKFVKTRLGNKMEDDFLANSMLVHIEGELLADYSYD</sequence>
<evidence type="ECO:0000259" key="1">
    <source>
        <dbReference type="Pfam" id="PF05699"/>
    </source>
</evidence>
<dbReference type="PANTHER" id="PTHR11697:SF230">
    <property type="entry name" value="ZINC FINGER, MYM DOMAIN CONTAINING 1"/>
    <property type="match status" value="1"/>
</dbReference>
<dbReference type="Pfam" id="PF05699">
    <property type="entry name" value="Dimer_Tnp_hAT"/>
    <property type="match status" value="1"/>
</dbReference>
<dbReference type="AlphaFoldDB" id="A0A5J9T6D8"/>
<gene>
    <name evidence="2" type="ORF">EJB05_46969</name>
</gene>
<feature type="non-terminal residue" evidence="2">
    <location>
        <position position="246"/>
    </location>
</feature>
<dbReference type="InterPro" id="IPR008906">
    <property type="entry name" value="HATC_C_dom"/>
</dbReference>
<dbReference type="EMBL" id="RWGY01000045">
    <property type="protein sequence ID" value="TVU06933.1"/>
    <property type="molecule type" value="Genomic_DNA"/>
</dbReference>
<dbReference type="Gramene" id="TVU06933">
    <property type="protein sequence ID" value="TVU06933"/>
    <property type="gene ID" value="EJB05_46969"/>
</dbReference>